<dbReference type="Proteomes" id="UP000315295">
    <property type="component" value="Unassembled WGS sequence"/>
</dbReference>
<feature type="region of interest" description="Disordered" evidence="1">
    <location>
        <begin position="1"/>
        <end position="24"/>
    </location>
</feature>
<gene>
    <name evidence="2" type="ORF">C1H46_034697</name>
</gene>
<evidence type="ECO:0000313" key="3">
    <source>
        <dbReference type="Proteomes" id="UP000315295"/>
    </source>
</evidence>
<dbReference type="EMBL" id="VIEB01000842">
    <property type="protein sequence ID" value="TQD79724.1"/>
    <property type="molecule type" value="Genomic_DNA"/>
</dbReference>
<name>A0A540KZS2_MALBA</name>
<dbReference type="AlphaFoldDB" id="A0A540KZS2"/>
<keyword evidence="3" id="KW-1185">Reference proteome</keyword>
<organism evidence="2 3">
    <name type="scientific">Malus baccata</name>
    <name type="common">Siberian crab apple</name>
    <name type="synonym">Pyrus baccata</name>
    <dbReference type="NCBI Taxonomy" id="106549"/>
    <lineage>
        <taxon>Eukaryota</taxon>
        <taxon>Viridiplantae</taxon>
        <taxon>Streptophyta</taxon>
        <taxon>Embryophyta</taxon>
        <taxon>Tracheophyta</taxon>
        <taxon>Spermatophyta</taxon>
        <taxon>Magnoliopsida</taxon>
        <taxon>eudicotyledons</taxon>
        <taxon>Gunneridae</taxon>
        <taxon>Pentapetalae</taxon>
        <taxon>rosids</taxon>
        <taxon>fabids</taxon>
        <taxon>Rosales</taxon>
        <taxon>Rosaceae</taxon>
        <taxon>Amygdaloideae</taxon>
        <taxon>Maleae</taxon>
        <taxon>Malus</taxon>
    </lineage>
</organism>
<evidence type="ECO:0000313" key="2">
    <source>
        <dbReference type="EMBL" id="TQD79724.1"/>
    </source>
</evidence>
<accession>A0A540KZS2</accession>
<reference evidence="2 3" key="1">
    <citation type="journal article" date="2019" name="G3 (Bethesda)">
        <title>Sequencing of a Wild Apple (Malus baccata) Genome Unravels the Differences Between Cultivated and Wild Apple Species Regarding Disease Resistance and Cold Tolerance.</title>
        <authorList>
            <person name="Chen X."/>
        </authorList>
    </citation>
    <scope>NUCLEOTIDE SEQUENCE [LARGE SCALE GENOMIC DNA]</scope>
    <source>
        <strain evidence="3">cv. Shandingzi</strain>
        <tissue evidence="2">Leaves</tissue>
    </source>
</reference>
<protein>
    <submittedName>
        <fullName evidence="2">Uncharacterized protein</fullName>
    </submittedName>
</protein>
<sequence length="62" mass="6512">MVRRSRRSAAGGGGSMESVADRRFEDSESQSRLLNYLNLVGHGGGDGFGGFEYGNDLMGGIG</sequence>
<evidence type="ECO:0000256" key="1">
    <source>
        <dbReference type="SAM" id="MobiDB-lite"/>
    </source>
</evidence>
<comment type="caution">
    <text evidence="2">The sequence shown here is derived from an EMBL/GenBank/DDBJ whole genome shotgun (WGS) entry which is preliminary data.</text>
</comment>
<proteinExistence type="predicted"/>